<dbReference type="FunFam" id="3.40.50.2000:FF:000009">
    <property type="entry name" value="Sterol 3-beta-glucosyltransferase UGT80A2"/>
    <property type="match status" value="1"/>
</dbReference>
<dbReference type="InterPro" id="IPR050426">
    <property type="entry name" value="Glycosyltransferase_28"/>
</dbReference>
<dbReference type="Pfam" id="PF06722">
    <property type="entry name" value="EryCIII-like_C"/>
    <property type="match status" value="1"/>
</dbReference>
<dbReference type="GO" id="GO:0016758">
    <property type="term" value="F:hexosyltransferase activity"/>
    <property type="evidence" value="ECO:0007669"/>
    <property type="project" value="InterPro"/>
</dbReference>
<protein>
    <submittedName>
        <fullName evidence="3">Glycosyl transferase, UDP-glucuronosyltransferase</fullName>
    </submittedName>
</protein>
<proteinExistence type="predicted"/>
<evidence type="ECO:0000313" key="3">
    <source>
        <dbReference type="EMBL" id="AFZ16930.1"/>
    </source>
</evidence>
<dbReference type="GO" id="GO:0008194">
    <property type="term" value="F:UDP-glycosyltransferase activity"/>
    <property type="evidence" value="ECO:0007669"/>
    <property type="project" value="InterPro"/>
</dbReference>
<dbReference type="InterPro" id="IPR010610">
    <property type="entry name" value="EryCIII-like_C"/>
</dbReference>
<dbReference type="PATRIC" id="fig|1173027.3.peg.1141"/>
<evidence type="ECO:0000313" key="4">
    <source>
        <dbReference type="Proteomes" id="UP000010471"/>
    </source>
</evidence>
<keyword evidence="4" id="KW-1185">Reference proteome</keyword>
<feature type="domain" description="Erythromycin biosynthesis protein CIII-like C-terminal" evidence="2">
    <location>
        <begin position="294"/>
        <end position="399"/>
    </location>
</feature>
<dbReference type="AlphaFoldDB" id="K9W960"/>
<dbReference type="InterPro" id="IPR002213">
    <property type="entry name" value="UDP_glucos_trans"/>
</dbReference>
<keyword evidence="3" id="KW-0808">Transferase</keyword>
<feature type="domain" description="Glycosyltransferase family 28 N-terminal" evidence="1">
    <location>
        <begin position="3"/>
        <end position="132"/>
    </location>
</feature>
<dbReference type="GO" id="GO:0005975">
    <property type="term" value="P:carbohydrate metabolic process"/>
    <property type="evidence" value="ECO:0007669"/>
    <property type="project" value="InterPro"/>
</dbReference>
<dbReference type="RefSeq" id="WP_015181090.1">
    <property type="nucleotide sequence ID" value="NC_019738.1"/>
</dbReference>
<dbReference type="STRING" id="1173027.Mic7113_1036"/>
<dbReference type="eggNOG" id="COG1819">
    <property type="taxonomic scope" value="Bacteria"/>
</dbReference>
<dbReference type="PANTHER" id="PTHR48050">
    <property type="entry name" value="STEROL 3-BETA-GLUCOSYLTRANSFERASE"/>
    <property type="match status" value="1"/>
</dbReference>
<dbReference type="EMBL" id="CP003630">
    <property type="protein sequence ID" value="AFZ16930.1"/>
    <property type="molecule type" value="Genomic_DNA"/>
</dbReference>
<dbReference type="Gene3D" id="3.40.50.2000">
    <property type="entry name" value="Glycogen Phosphorylase B"/>
    <property type="match status" value="2"/>
</dbReference>
<dbReference type="SUPFAM" id="SSF53756">
    <property type="entry name" value="UDP-Glycosyltransferase/glycogen phosphorylase"/>
    <property type="match status" value="1"/>
</dbReference>
<organism evidence="3 4">
    <name type="scientific">Allocoleopsis franciscana PCC 7113</name>
    <dbReference type="NCBI Taxonomy" id="1173027"/>
    <lineage>
        <taxon>Bacteria</taxon>
        <taxon>Bacillati</taxon>
        <taxon>Cyanobacteriota</taxon>
        <taxon>Cyanophyceae</taxon>
        <taxon>Coleofasciculales</taxon>
        <taxon>Coleofasciculaceae</taxon>
        <taxon>Allocoleopsis</taxon>
        <taxon>Allocoleopsis franciscana</taxon>
    </lineage>
</organism>
<accession>K9W960</accession>
<evidence type="ECO:0000259" key="2">
    <source>
        <dbReference type="Pfam" id="PF06722"/>
    </source>
</evidence>
<dbReference type="HOGENOM" id="CLU_000537_8_0_3"/>
<dbReference type="CDD" id="cd03784">
    <property type="entry name" value="GT1_Gtf-like"/>
    <property type="match status" value="1"/>
</dbReference>
<sequence length="418" mass="46458">MKITIITIGSRGDVQPFVALGMGLVQVGYEVTICTSDRFESWIRERGLHYAYMNDHLLQITETDAGRAAIESGGNPLSLLQQVKPIIRQMLDEAWVAAQGTEAIIYHPKALSGYHIAEKLGIPLFMSLPLPLYTPTRAFPNPLFPDLHLGGWFNQLTYKILPLLTAPYMGVVNQWREDVLKLPDRSWRMSEQVRKNGQRVPVLYSYSPHVVPRPEDWSDQAIATGYWFLDSQEDWQPPADLVEFLAAGPAPVYVGFGSMAGRHPEQVTQIVIEALRRSEQRGVIATGWGGMVASDLPENVFQLKAVPHDWLFPQVAAVVHHGGAGTTAAGLRAGKPTVICPFFGDQPFWGRRVLELGVGPKPIPQKKLTVQGLADAIREAIDHQKYYQRAIELGEKIRAEDGVGQAVDWISDRLKASD</sequence>
<dbReference type="InterPro" id="IPR004276">
    <property type="entry name" value="GlycoTrans_28_N"/>
</dbReference>
<dbReference type="Pfam" id="PF03033">
    <property type="entry name" value="Glyco_transf_28"/>
    <property type="match status" value="1"/>
</dbReference>
<dbReference type="Proteomes" id="UP000010471">
    <property type="component" value="Chromosome"/>
</dbReference>
<name>K9W960_9CYAN</name>
<reference evidence="3 4" key="1">
    <citation type="submission" date="2012-06" db="EMBL/GenBank/DDBJ databases">
        <title>Finished chromosome of genome of Microcoleus sp. PCC 7113.</title>
        <authorList>
            <consortium name="US DOE Joint Genome Institute"/>
            <person name="Gugger M."/>
            <person name="Coursin T."/>
            <person name="Rippka R."/>
            <person name="Tandeau De Marsac N."/>
            <person name="Huntemann M."/>
            <person name="Wei C.-L."/>
            <person name="Han J."/>
            <person name="Detter J.C."/>
            <person name="Han C."/>
            <person name="Tapia R."/>
            <person name="Chen A."/>
            <person name="Kyrpides N."/>
            <person name="Mavromatis K."/>
            <person name="Markowitz V."/>
            <person name="Szeto E."/>
            <person name="Ivanova N."/>
            <person name="Pagani I."/>
            <person name="Pati A."/>
            <person name="Goodwin L."/>
            <person name="Nordberg H.P."/>
            <person name="Cantor M.N."/>
            <person name="Hua S.X."/>
            <person name="Woyke T."/>
            <person name="Kerfeld C.A."/>
        </authorList>
    </citation>
    <scope>NUCLEOTIDE SEQUENCE [LARGE SCALE GENOMIC DNA]</scope>
    <source>
        <strain evidence="3 4">PCC 7113</strain>
    </source>
</reference>
<dbReference type="GO" id="GO:0033072">
    <property type="term" value="P:vancomycin biosynthetic process"/>
    <property type="evidence" value="ECO:0007669"/>
    <property type="project" value="UniProtKB-ARBA"/>
</dbReference>
<gene>
    <name evidence="3" type="ORF">Mic7113_1036</name>
</gene>
<dbReference type="KEGG" id="mic:Mic7113_1036"/>
<evidence type="ECO:0000259" key="1">
    <source>
        <dbReference type="Pfam" id="PF03033"/>
    </source>
</evidence>
<dbReference type="PANTHER" id="PTHR48050:SF13">
    <property type="entry name" value="STEROL 3-BETA-GLUCOSYLTRANSFERASE UGT80A2"/>
    <property type="match status" value="1"/>
</dbReference>
<dbReference type="OrthoDB" id="9805366at2"/>